<dbReference type="InterPro" id="IPR000192">
    <property type="entry name" value="Aminotrans_V_dom"/>
</dbReference>
<dbReference type="PIRSF" id="PIRSF005572">
    <property type="entry name" value="NifS"/>
    <property type="match status" value="1"/>
</dbReference>
<protein>
    <recommendedName>
        <fullName evidence="9">Aminotransferase class V domain-containing protein</fullName>
    </recommendedName>
</protein>
<dbReference type="Gene3D" id="3.40.640.10">
    <property type="entry name" value="Type I PLP-dependent aspartate aminotransferase-like (Major domain)"/>
    <property type="match status" value="1"/>
</dbReference>
<comment type="catalytic activity">
    <reaction evidence="8">
        <text>(sulfur carrier)-H + L-cysteine = (sulfur carrier)-SH + L-alanine</text>
        <dbReference type="Rhea" id="RHEA:43892"/>
        <dbReference type="Rhea" id="RHEA-COMP:14737"/>
        <dbReference type="Rhea" id="RHEA-COMP:14739"/>
        <dbReference type="ChEBI" id="CHEBI:29917"/>
        <dbReference type="ChEBI" id="CHEBI:35235"/>
        <dbReference type="ChEBI" id="CHEBI:57972"/>
        <dbReference type="ChEBI" id="CHEBI:64428"/>
        <dbReference type="EC" id="2.8.1.7"/>
    </reaction>
</comment>
<comment type="cofactor">
    <cofactor evidence="1">
        <name>pyridoxal 5'-phosphate</name>
        <dbReference type="ChEBI" id="CHEBI:597326"/>
    </cofactor>
</comment>
<keyword evidence="3" id="KW-0808">Transferase</keyword>
<keyword evidence="6" id="KW-0408">Iron</keyword>
<gene>
    <name evidence="10" type="ORF">A3J54_03365</name>
</gene>
<dbReference type="InterPro" id="IPR016454">
    <property type="entry name" value="Cysteine_dSase"/>
</dbReference>
<evidence type="ECO:0000313" key="10">
    <source>
        <dbReference type="EMBL" id="OGZ45054.1"/>
    </source>
</evidence>
<comment type="caution">
    <text evidence="10">The sequence shown here is derived from an EMBL/GenBank/DDBJ whole genome shotgun (WGS) entry which is preliminary data.</text>
</comment>
<sequence length="387" mass="42908">MSKRIYMDYAAATFLDSRVLESMMPYLGTRFGNPSSLHTEGRLAKEVVDSARKDIANMLSVLPDEIIFTGSGTESAALALRGIAKTYPAGHIITTSLEHAAVLENARALKKEGYQIMVIDADQNGVVDPNQIVRAFRKDTVLVSVMYVNNEIGSIQPLSDIARVLRKERNRRKQTGEHTPLYLHTDACQAPEYMPLFIPRLGVDLLTLNASKIYGPKGVGLLYKNRSVILEPLWQGGGQEQGFRSGTEYVAGIVGFASALRIAEKRKQKEYTRMTRLQLYFLKEIKRLMPRAVLQGPPLGALRAPNNINITIPGISAETLVLYLDERGVAASAGSACASNKKNTQKDGVRFSMGRHTTHQDIDYTIRALCDSIKILHGTEKNRQNIY</sequence>
<dbReference type="GO" id="GO:0031071">
    <property type="term" value="F:cysteine desulfurase activity"/>
    <property type="evidence" value="ECO:0007669"/>
    <property type="project" value="UniProtKB-EC"/>
</dbReference>
<evidence type="ECO:0000256" key="2">
    <source>
        <dbReference type="ARBA" id="ARBA00006490"/>
    </source>
</evidence>
<dbReference type="InterPro" id="IPR015424">
    <property type="entry name" value="PyrdxlP-dep_Trfase"/>
</dbReference>
<evidence type="ECO:0000256" key="3">
    <source>
        <dbReference type="ARBA" id="ARBA00022679"/>
    </source>
</evidence>
<evidence type="ECO:0000313" key="11">
    <source>
        <dbReference type="Proteomes" id="UP000176576"/>
    </source>
</evidence>
<evidence type="ECO:0000256" key="4">
    <source>
        <dbReference type="ARBA" id="ARBA00022723"/>
    </source>
</evidence>
<evidence type="ECO:0000256" key="6">
    <source>
        <dbReference type="ARBA" id="ARBA00023004"/>
    </source>
</evidence>
<dbReference type="SUPFAM" id="SSF53383">
    <property type="entry name" value="PLP-dependent transferases"/>
    <property type="match status" value="1"/>
</dbReference>
<proteinExistence type="inferred from homology"/>
<dbReference type="PANTHER" id="PTHR11601">
    <property type="entry name" value="CYSTEINE DESULFURYLASE FAMILY MEMBER"/>
    <property type="match status" value="1"/>
</dbReference>
<evidence type="ECO:0000256" key="5">
    <source>
        <dbReference type="ARBA" id="ARBA00022898"/>
    </source>
</evidence>
<dbReference type="InterPro" id="IPR015422">
    <property type="entry name" value="PyrdxlP-dep_Trfase_small"/>
</dbReference>
<evidence type="ECO:0000259" key="9">
    <source>
        <dbReference type="Pfam" id="PF00266"/>
    </source>
</evidence>
<dbReference type="Proteomes" id="UP000176576">
    <property type="component" value="Unassembled WGS sequence"/>
</dbReference>
<dbReference type="GO" id="GO:0051536">
    <property type="term" value="F:iron-sulfur cluster binding"/>
    <property type="evidence" value="ECO:0007669"/>
    <property type="project" value="UniProtKB-KW"/>
</dbReference>
<dbReference type="EMBL" id="MHNN01000025">
    <property type="protein sequence ID" value="OGZ45054.1"/>
    <property type="molecule type" value="Genomic_DNA"/>
</dbReference>
<keyword evidence="4" id="KW-0479">Metal-binding</keyword>
<dbReference type="GO" id="GO:0046872">
    <property type="term" value="F:metal ion binding"/>
    <property type="evidence" value="ECO:0007669"/>
    <property type="project" value="UniProtKB-KW"/>
</dbReference>
<comment type="similarity">
    <text evidence="2">Belongs to the class-V pyridoxal-phosphate-dependent aminotransferase family. NifS/IscS subfamily.</text>
</comment>
<evidence type="ECO:0000256" key="1">
    <source>
        <dbReference type="ARBA" id="ARBA00001933"/>
    </source>
</evidence>
<dbReference type="Gene3D" id="3.90.1150.10">
    <property type="entry name" value="Aspartate Aminotransferase, domain 1"/>
    <property type="match status" value="1"/>
</dbReference>
<dbReference type="InterPro" id="IPR015421">
    <property type="entry name" value="PyrdxlP-dep_Trfase_major"/>
</dbReference>
<reference evidence="10 11" key="1">
    <citation type="journal article" date="2016" name="Nat. Commun.">
        <title>Thousands of microbial genomes shed light on interconnected biogeochemical processes in an aquifer system.</title>
        <authorList>
            <person name="Anantharaman K."/>
            <person name="Brown C.T."/>
            <person name="Hug L.A."/>
            <person name="Sharon I."/>
            <person name="Castelle C.J."/>
            <person name="Probst A.J."/>
            <person name="Thomas B.C."/>
            <person name="Singh A."/>
            <person name="Wilkins M.J."/>
            <person name="Karaoz U."/>
            <person name="Brodie E.L."/>
            <person name="Williams K.H."/>
            <person name="Hubbard S.S."/>
            <person name="Banfield J.F."/>
        </authorList>
    </citation>
    <scope>NUCLEOTIDE SEQUENCE [LARGE SCALE GENOMIC DNA]</scope>
</reference>
<keyword evidence="7" id="KW-0411">Iron-sulfur</keyword>
<accession>A0A1G2G4A5</accession>
<dbReference type="Gene3D" id="1.10.260.50">
    <property type="match status" value="1"/>
</dbReference>
<organism evidence="10 11">
    <name type="scientific">Candidatus Ryanbacteria bacterium RIFCSPHIGHO2_02_FULL_45_13b</name>
    <dbReference type="NCBI Taxonomy" id="1802117"/>
    <lineage>
        <taxon>Bacteria</taxon>
        <taxon>Candidatus Ryaniibacteriota</taxon>
    </lineage>
</organism>
<evidence type="ECO:0000256" key="8">
    <source>
        <dbReference type="ARBA" id="ARBA00050776"/>
    </source>
</evidence>
<dbReference type="PANTHER" id="PTHR11601:SF34">
    <property type="entry name" value="CYSTEINE DESULFURASE"/>
    <property type="match status" value="1"/>
</dbReference>
<dbReference type="STRING" id="1802117.A3J54_03365"/>
<name>A0A1G2G4A5_9BACT</name>
<dbReference type="AlphaFoldDB" id="A0A1G2G4A5"/>
<feature type="domain" description="Aminotransferase class V" evidence="9">
    <location>
        <begin position="5"/>
        <end position="364"/>
    </location>
</feature>
<evidence type="ECO:0000256" key="7">
    <source>
        <dbReference type="ARBA" id="ARBA00023014"/>
    </source>
</evidence>
<dbReference type="Pfam" id="PF00266">
    <property type="entry name" value="Aminotran_5"/>
    <property type="match status" value="1"/>
</dbReference>
<keyword evidence="5" id="KW-0663">Pyridoxal phosphate</keyword>